<dbReference type="PROSITE" id="PS50888">
    <property type="entry name" value="BHLH"/>
    <property type="match status" value="1"/>
</dbReference>
<evidence type="ECO:0000259" key="6">
    <source>
        <dbReference type="PROSITE" id="PS50888"/>
    </source>
</evidence>
<dbReference type="OrthoDB" id="690068at2759"/>
<dbReference type="PANTHER" id="PTHR31945:SF144">
    <property type="entry name" value="BHLH DOMAIN-CONTAINING PROTEIN"/>
    <property type="match status" value="1"/>
</dbReference>
<evidence type="ECO:0000256" key="5">
    <source>
        <dbReference type="SAM" id="MobiDB-lite"/>
    </source>
</evidence>
<keyword evidence="2" id="KW-0805">Transcription regulation</keyword>
<keyword evidence="4" id="KW-0539">Nucleus</keyword>
<feature type="domain" description="BHLH" evidence="6">
    <location>
        <begin position="284"/>
        <end position="333"/>
    </location>
</feature>
<evidence type="ECO:0000256" key="3">
    <source>
        <dbReference type="ARBA" id="ARBA00023163"/>
    </source>
</evidence>
<feature type="region of interest" description="Disordered" evidence="5">
    <location>
        <begin position="162"/>
        <end position="188"/>
    </location>
</feature>
<name>A0A8T2R9T2_CERRI</name>
<dbReference type="InterPro" id="IPR051358">
    <property type="entry name" value="TF_AMS/ICE1/BHLH6-like"/>
</dbReference>
<keyword evidence="8" id="KW-1185">Reference proteome</keyword>
<protein>
    <recommendedName>
        <fullName evidence="6">BHLH domain-containing protein</fullName>
    </recommendedName>
</protein>
<dbReference type="GO" id="GO:0003700">
    <property type="term" value="F:DNA-binding transcription factor activity"/>
    <property type="evidence" value="ECO:0007669"/>
    <property type="project" value="TreeGrafter"/>
</dbReference>
<organism evidence="7 8">
    <name type="scientific">Ceratopteris richardii</name>
    <name type="common">Triangle waterfern</name>
    <dbReference type="NCBI Taxonomy" id="49495"/>
    <lineage>
        <taxon>Eukaryota</taxon>
        <taxon>Viridiplantae</taxon>
        <taxon>Streptophyta</taxon>
        <taxon>Embryophyta</taxon>
        <taxon>Tracheophyta</taxon>
        <taxon>Polypodiopsida</taxon>
        <taxon>Polypodiidae</taxon>
        <taxon>Polypodiales</taxon>
        <taxon>Pteridineae</taxon>
        <taxon>Pteridaceae</taxon>
        <taxon>Parkerioideae</taxon>
        <taxon>Ceratopteris</taxon>
    </lineage>
</organism>
<evidence type="ECO:0000256" key="4">
    <source>
        <dbReference type="ARBA" id="ARBA00023242"/>
    </source>
</evidence>
<evidence type="ECO:0000313" key="7">
    <source>
        <dbReference type="EMBL" id="KAH7292243.1"/>
    </source>
</evidence>
<dbReference type="EMBL" id="CM035434">
    <property type="protein sequence ID" value="KAH7292243.1"/>
    <property type="molecule type" value="Genomic_DNA"/>
</dbReference>
<dbReference type="InterPro" id="IPR011598">
    <property type="entry name" value="bHLH_dom"/>
</dbReference>
<feature type="compositionally biased region" description="Polar residues" evidence="5">
    <location>
        <begin position="215"/>
        <end position="232"/>
    </location>
</feature>
<dbReference type="Pfam" id="PF00010">
    <property type="entry name" value="HLH"/>
    <property type="match status" value="1"/>
</dbReference>
<dbReference type="AlphaFoldDB" id="A0A8T2R9T2"/>
<evidence type="ECO:0000256" key="2">
    <source>
        <dbReference type="ARBA" id="ARBA00023015"/>
    </source>
</evidence>
<proteinExistence type="predicted"/>
<sequence length="469" mass="52252">MELQIYSQDYIQLHEIKPTLSSPMSQQSPSDQRPYRCDGLQSSSLTPFADELKMEAQDETNETLLAFDIELLTAEASSPLDFIMAQVLGNPLSVPCGSSPHHEPLMHDSFSFDESGQRDTRPAEVIYRSLVSEVQSLVNSTSNSSSENLLEVDRLNGNQDETWHHYSSENEGRIERPTTPQADRTRKRKALATTTDAFSIRCVKRSKETEVLRGSSPSMTSTAVQKSQNGGMETQISTLSRFLGASDYIIDPVELDPEADEANANSTDPDNAADSRHGSPLKNVPKSRNVMSERSRRHKLNEKLYSLRALVPNISKMDKASIVADAIDYVKDLQRQCLAAKNNLLQLAEVRDRRRRGPSRLTSSNCPTTSARYQVMKLSVSQLEARTYHVELDCKGSQDVLIKLTKAIEALGGDILGSNISTFNDRLLSTSVIQVKDDNLIGQQEMRNKVLETMIAFGFTFDELAEQSI</sequence>
<accession>A0A8T2R9T2</accession>
<gene>
    <name evidence="7" type="ORF">KP509_29G058800</name>
</gene>
<feature type="compositionally biased region" description="Low complexity" evidence="5">
    <location>
        <begin position="21"/>
        <end position="32"/>
    </location>
</feature>
<dbReference type="Proteomes" id="UP000825935">
    <property type="component" value="Chromosome 29"/>
</dbReference>
<feature type="region of interest" description="Disordered" evidence="5">
    <location>
        <begin position="209"/>
        <end position="232"/>
    </location>
</feature>
<feature type="compositionally biased region" description="Basic and acidic residues" evidence="5">
    <location>
        <begin position="162"/>
        <end position="176"/>
    </location>
</feature>
<dbReference type="GO" id="GO:0043565">
    <property type="term" value="F:sequence-specific DNA binding"/>
    <property type="evidence" value="ECO:0007669"/>
    <property type="project" value="TreeGrafter"/>
</dbReference>
<dbReference type="SMART" id="SM00353">
    <property type="entry name" value="HLH"/>
    <property type="match status" value="1"/>
</dbReference>
<feature type="region of interest" description="Disordered" evidence="5">
    <location>
        <begin position="17"/>
        <end position="40"/>
    </location>
</feature>
<keyword evidence="3" id="KW-0804">Transcription</keyword>
<dbReference type="GO" id="GO:0046983">
    <property type="term" value="F:protein dimerization activity"/>
    <property type="evidence" value="ECO:0007669"/>
    <property type="project" value="InterPro"/>
</dbReference>
<dbReference type="InterPro" id="IPR036638">
    <property type="entry name" value="HLH_DNA-bd_sf"/>
</dbReference>
<reference evidence="7" key="1">
    <citation type="submission" date="2021-08" db="EMBL/GenBank/DDBJ databases">
        <title>WGS assembly of Ceratopteris richardii.</title>
        <authorList>
            <person name="Marchant D.B."/>
            <person name="Chen G."/>
            <person name="Jenkins J."/>
            <person name="Shu S."/>
            <person name="Leebens-Mack J."/>
            <person name="Grimwood J."/>
            <person name="Schmutz J."/>
            <person name="Soltis P."/>
            <person name="Soltis D."/>
            <person name="Chen Z.-H."/>
        </authorList>
    </citation>
    <scope>NUCLEOTIDE SEQUENCE</scope>
    <source>
        <strain evidence="7">Whitten #5841</strain>
        <tissue evidence="7">Leaf</tissue>
    </source>
</reference>
<dbReference type="SUPFAM" id="SSF47459">
    <property type="entry name" value="HLH, helix-loop-helix DNA-binding domain"/>
    <property type="match status" value="1"/>
</dbReference>
<dbReference type="PANTHER" id="PTHR31945">
    <property type="entry name" value="TRANSCRIPTION FACTOR SCREAM2-RELATED"/>
    <property type="match status" value="1"/>
</dbReference>
<feature type="region of interest" description="Disordered" evidence="5">
    <location>
        <begin position="259"/>
        <end position="297"/>
    </location>
</feature>
<comment type="caution">
    <text evidence="7">The sequence shown here is derived from an EMBL/GenBank/DDBJ whole genome shotgun (WGS) entry which is preliminary data.</text>
</comment>
<evidence type="ECO:0000256" key="1">
    <source>
        <dbReference type="ARBA" id="ARBA00004123"/>
    </source>
</evidence>
<dbReference type="InterPro" id="IPR054502">
    <property type="entry name" value="bHLH-TF_ACT-like_plant"/>
</dbReference>
<dbReference type="Gene3D" id="4.10.280.10">
    <property type="entry name" value="Helix-loop-helix DNA-binding domain"/>
    <property type="match status" value="1"/>
</dbReference>
<dbReference type="GO" id="GO:0005634">
    <property type="term" value="C:nucleus"/>
    <property type="evidence" value="ECO:0007669"/>
    <property type="project" value="UniProtKB-SubCell"/>
</dbReference>
<dbReference type="Pfam" id="PF22754">
    <property type="entry name" value="bHLH-TF_ACT-like_plant"/>
    <property type="match status" value="1"/>
</dbReference>
<comment type="subcellular location">
    <subcellularLocation>
        <location evidence="1">Nucleus</location>
    </subcellularLocation>
</comment>
<evidence type="ECO:0000313" key="8">
    <source>
        <dbReference type="Proteomes" id="UP000825935"/>
    </source>
</evidence>